<reference evidence="1 2" key="1">
    <citation type="submission" date="2019-05" db="EMBL/GenBank/DDBJ databases">
        <title>Another draft genome of Portunus trituberculatus and its Hox gene families provides insights of decapod evolution.</title>
        <authorList>
            <person name="Jeong J.-H."/>
            <person name="Song I."/>
            <person name="Kim S."/>
            <person name="Choi T."/>
            <person name="Kim D."/>
            <person name="Ryu S."/>
            <person name="Kim W."/>
        </authorList>
    </citation>
    <scope>NUCLEOTIDE SEQUENCE [LARGE SCALE GENOMIC DNA]</scope>
    <source>
        <tissue evidence="1">Muscle</tissue>
    </source>
</reference>
<evidence type="ECO:0000313" key="1">
    <source>
        <dbReference type="EMBL" id="MPC86491.1"/>
    </source>
</evidence>
<comment type="caution">
    <text evidence="1">The sequence shown here is derived from an EMBL/GenBank/DDBJ whole genome shotgun (WGS) entry which is preliminary data.</text>
</comment>
<evidence type="ECO:0000313" key="2">
    <source>
        <dbReference type="Proteomes" id="UP000324222"/>
    </source>
</evidence>
<organism evidence="1 2">
    <name type="scientific">Portunus trituberculatus</name>
    <name type="common">Swimming crab</name>
    <name type="synonym">Neptunus trituberculatus</name>
    <dbReference type="NCBI Taxonomy" id="210409"/>
    <lineage>
        <taxon>Eukaryota</taxon>
        <taxon>Metazoa</taxon>
        <taxon>Ecdysozoa</taxon>
        <taxon>Arthropoda</taxon>
        <taxon>Crustacea</taxon>
        <taxon>Multicrustacea</taxon>
        <taxon>Malacostraca</taxon>
        <taxon>Eumalacostraca</taxon>
        <taxon>Eucarida</taxon>
        <taxon>Decapoda</taxon>
        <taxon>Pleocyemata</taxon>
        <taxon>Brachyura</taxon>
        <taxon>Eubrachyura</taxon>
        <taxon>Portunoidea</taxon>
        <taxon>Portunidae</taxon>
        <taxon>Portuninae</taxon>
        <taxon>Portunus</taxon>
    </lineage>
</organism>
<sequence length="61" mass="6826">MITILNVIAAILTSTRSRYSWKALLTADSQRSLVSVDELPSKDSLTYESLGANIERLEEVR</sequence>
<proteinExistence type="predicted"/>
<protein>
    <submittedName>
        <fullName evidence="1">Uncharacterized protein</fullName>
    </submittedName>
</protein>
<dbReference type="EMBL" id="VSRR010071649">
    <property type="protein sequence ID" value="MPC86491.1"/>
    <property type="molecule type" value="Genomic_DNA"/>
</dbReference>
<dbReference type="AlphaFoldDB" id="A0A5B7ILX8"/>
<dbReference type="Proteomes" id="UP000324222">
    <property type="component" value="Unassembled WGS sequence"/>
</dbReference>
<gene>
    <name evidence="1" type="ORF">E2C01_081321</name>
</gene>
<name>A0A5B7ILX8_PORTR</name>
<keyword evidence="2" id="KW-1185">Reference proteome</keyword>
<accession>A0A5B7ILX8</accession>